<accession>A0ABV5P3L1</accession>
<dbReference type="InterPro" id="IPR059188">
    <property type="entry name" value="Znf_CLPX-like"/>
</dbReference>
<evidence type="ECO:0000313" key="3">
    <source>
        <dbReference type="EMBL" id="MFB9477145.1"/>
    </source>
</evidence>
<dbReference type="InterPro" id="IPR010603">
    <property type="entry name" value="Znf_CppX_C4"/>
</dbReference>
<reference evidence="3 4" key="1">
    <citation type="submission" date="2024-09" db="EMBL/GenBank/DDBJ databases">
        <authorList>
            <person name="Sun Q."/>
            <person name="Mori K."/>
        </authorList>
    </citation>
    <scope>NUCLEOTIDE SEQUENCE [LARGE SCALE GENOMIC DNA]</scope>
    <source>
        <strain evidence="3 4">JCM 3324</strain>
    </source>
</reference>
<comment type="similarity">
    <text evidence="1">Belongs to the ClpX chaperone family.</text>
</comment>
<protein>
    <submittedName>
        <fullName evidence="3">ClpX C4-type zinc finger protein</fullName>
    </submittedName>
</protein>
<feature type="domain" description="ClpX-type ZB" evidence="2">
    <location>
        <begin position="7"/>
        <end position="61"/>
    </location>
</feature>
<dbReference type="SMART" id="SM00994">
    <property type="entry name" value="zf-C4_ClpX"/>
    <property type="match status" value="1"/>
</dbReference>
<keyword evidence="4" id="KW-1185">Reference proteome</keyword>
<feature type="binding site" evidence="1">
    <location>
        <position position="42"/>
    </location>
    <ligand>
        <name>Zn(2+)</name>
        <dbReference type="ChEBI" id="CHEBI:29105"/>
    </ligand>
</feature>
<feature type="binding site" evidence="1">
    <location>
        <position position="45"/>
    </location>
    <ligand>
        <name>Zn(2+)</name>
        <dbReference type="ChEBI" id="CHEBI:29105"/>
    </ligand>
</feature>
<comment type="caution">
    <text evidence="3">The sequence shown here is derived from an EMBL/GenBank/DDBJ whole genome shotgun (WGS) entry which is preliminary data.</text>
</comment>
<name>A0ABV5P3L1_9ACTN</name>
<evidence type="ECO:0000313" key="4">
    <source>
        <dbReference type="Proteomes" id="UP001589568"/>
    </source>
</evidence>
<feature type="binding site" evidence="1">
    <location>
        <position position="20"/>
    </location>
    <ligand>
        <name>Zn(2+)</name>
        <dbReference type="ChEBI" id="CHEBI:29105"/>
    </ligand>
</feature>
<proteinExistence type="inferred from homology"/>
<feature type="binding site" evidence="1">
    <location>
        <position position="23"/>
    </location>
    <ligand>
        <name>Zn(2+)</name>
        <dbReference type="ChEBI" id="CHEBI:29105"/>
    </ligand>
</feature>
<dbReference type="PROSITE" id="PS51902">
    <property type="entry name" value="CLPX_ZB"/>
    <property type="match status" value="1"/>
</dbReference>
<organism evidence="3 4">
    <name type="scientific">Nonomuraea salmonea</name>
    <dbReference type="NCBI Taxonomy" id="46181"/>
    <lineage>
        <taxon>Bacteria</taxon>
        <taxon>Bacillati</taxon>
        <taxon>Actinomycetota</taxon>
        <taxon>Actinomycetes</taxon>
        <taxon>Streptosporangiales</taxon>
        <taxon>Streptosporangiaceae</taxon>
        <taxon>Nonomuraea</taxon>
    </lineage>
</organism>
<dbReference type="Pfam" id="PF06689">
    <property type="entry name" value="zf-C4_ClpX"/>
    <property type="match status" value="1"/>
</dbReference>
<dbReference type="EMBL" id="JBHMCF010000060">
    <property type="protein sequence ID" value="MFB9477145.1"/>
    <property type="molecule type" value="Genomic_DNA"/>
</dbReference>
<evidence type="ECO:0000256" key="1">
    <source>
        <dbReference type="PROSITE-ProRule" id="PRU01250"/>
    </source>
</evidence>
<gene>
    <name evidence="3" type="ORF">ACFFR3_47285</name>
</gene>
<keyword evidence="1" id="KW-0862">Zinc</keyword>
<dbReference type="Proteomes" id="UP001589568">
    <property type="component" value="Unassembled WGS sequence"/>
</dbReference>
<keyword evidence="1" id="KW-0143">Chaperone</keyword>
<dbReference type="InterPro" id="IPR038366">
    <property type="entry name" value="Znf_CppX_C4_sf"/>
</dbReference>
<evidence type="ECO:0000259" key="2">
    <source>
        <dbReference type="PROSITE" id="PS51902"/>
    </source>
</evidence>
<keyword evidence="1" id="KW-0479">Metal-binding</keyword>
<dbReference type="Gene3D" id="6.20.220.10">
    <property type="entry name" value="ClpX chaperone, C4-type zinc finger domain"/>
    <property type="match status" value="1"/>
</dbReference>
<dbReference type="SUPFAM" id="SSF57716">
    <property type="entry name" value="Glucocorticoid receptor-like (DNA-binding domain)"/>
    <property type="match status" value="1"/>
</dbReference>
<dbReference type="RefSeq" id="WP_379485307.1">
    <property type="nucleotide sequence ID" value="NZ_JBHMCF010000060.1"/>
</dbReference>
<sequence>MTRSRRTRPVGAADGLPTRCSFCGKPYAEAARVVAGPGVYICDACVDLAAQIIAGPPADSGDAPPPVHRGPDPRTDAYLTTMSDDDMLAMLPRQALTVEQAERDLRAWVRLLRERGVTWARIGEALGVSRQAAWDRFAADVAGALDDERTG</sequence>